<dbReference type="EMBL" id="BLLF01001241">
    <property type="protein sequence ID" value="GFH18046.1"/>
    <property type="molecule type" value="Genomic_DNA"/>
</dbReference>
<dbReference type="Proteomes" id="UP000485058">
    <property type="component" value="Unassembled WGS sequence"/>
</dbReference>
<gene>
    <name evidence="1" type="ORF">HaLaN_14782</name>
</gene>
<evidence type="ECO:0000313" key="2">
    <source>
        <dbReference type="Proteomes" id="UP000485058"/>
    </source>
</evidence>
<sequence>MTRHQLKPGRPKLGTITVTIVTNELWWCGGSSSIICCGDGMTCFDAAWELDMGMRSSHHQAVSHRMRPHPDDVEIVS</sequence>
<evidence type="ECO:0000313" key="1">
    <source>
        <dbReference type="EMBL" id="GFH18046.1"/>
    </source>
</evidence>
<organism evidence="1 2">
    <name type="scientific">Haematococcus lacustris</name>
    <name type="common">Green alga</name>
    <name type="synonym">Haematococcus pluvialis</name>
    <dbReference type="NCBI Taxonomy" id="44745"/>
    <lineage>
        <taxon>Eukaryota</taxon>
        <taxon>Viridiplantae</taxon>
        <taxon>Chlorophyta</taxon>
        <taxon>core chlorophytes</taxon>
        <taxon>Chlorophyceae</taxon>
        <taxon>CS clade</taxon>
        <taxon>Chlamydomonadales</taxon>
        <taxon>Haematococcaceae</taxon>
        <taxon>Haematococcus</taxon>
    </lineage>
</organism>
<name>A0A699ZG44_HAELA</name>
<proteinExistence type="predicted"/>
<keyword evidence="2" id="KW-1185">Reference proteome</keyword>
<feature type="non-terminal residue" evidence="1">
    <location>
        <position position="1"/>
    </location>
</feature>
<dbReference type="AlphaFoldDB" id="A0A699ZG44"/>
<reference evidence="1 2" key="1">
    <citation type="submission" date="2020-02" db="EMBL/GenBank/DDBJ databases">
        <title>Draft genome sequence of Haematococcus lacustris strain NIES-144.</title>
        <authorList>
            <person name="Morimoto D."/>
            <person name="Nakagawa S."/>
            <person name="Yoshida T."/>
            <person name="Sawayama S."/>
        </authorList>
    </citation>
    <scope>NUCLEOTIDE SEQUENCE [LARGE SCALE GENOMIC DNA]</scope>
    <source>
        <strain evidence="1 2">NIES-144</strain>
    </source>
</reference>
<protein>
    <submittedName>
        <fullName evidence="1">Uncharacterized protein</fullName>
    </submittedName>
</protein>
<accession>A0A699ZG44</accession>
<comment type="caution">
    <text evidence="1">The sequence shown here is derived from an EMBL/GenBank/DDBJ whole genome shotgun (WGS) entry which is preliminary data.</text>
</comment>